<comment type="caution">
    <text evidence="2">The sequence shown here is derived from an EMBL/GenBank/DDBJ whole genome shotgun (WGS) entry which is preliminary data.</text>
</comment>
<dbReference type="Pfam" id="PF26607">
    <property type="entry name" value="DUF8189"/>
    <property type="match status" value="1"/>
</dbReference>
<dbReference type="AlphaFoldDB" id="A0A2S3UPJ2"/>
<evidence type="ECO:0000313" key="3">
    <source>
        <dbReference type="Proteomes" id="UP000236959"/>
    </source>
</evidence>
<reference evidence="2 3" key="1">
    <citation type="submission" date="2018-01" db="EMBL/GenBank/DDBJ databases">
        <title>Genomic Encyclopedia of Archaeal and Bacterial Type Strains, Phase II (KMG-II): from individual species to whole genera.</title>
        <authorList>
            <person name="Goeker M."/>
        </authorList>
    </citation>
    <scope>NUCLEOTIDE SEQUENCE [LARGE SCALE GENOMIC DNA]</scope>
    <source>
        <strain evidence="2 3">DSM 17023</strain>
    </source>
</reference>
<dbReference type="Proteomes" id="UP000236959">
    <property type="component" value="Unassembled WGS sequence"/>
</dbReference>
<sequence length="408" mass="44440">MSVEEAIPGEFEGIVHTAPSYFRIFVAAVSPDGELEYKDQKSENGPFYNYFTRLTQSAYATDRLNASVTQEGYVALLAQDAQSANLIYLHESNTPDAANRFADPEDLGKPDGVTGFTDTALINGLTGRQNIFATSSAAGNALWWKYQNVNRIEQKTITVVPPGTDTPIEITVPVEVPPDRPWSDWLQIPGALCSLAPVQNADGRIIMFGMDSDAVPYMNFQSSDHPFLPEKWEGWQDIRGGLTGFEQLVGCIDGNALVHVFARIGSRIYMKVQEEVSSNTFSEWVLFGSFSAPVHTMTVAVSSNDGLYLAAQVGSGPNSPVYGSYQTGGADRNWSALRIIAHVKSDSTLVLQSNADENLSLFALDSSSGNAFYLNQLSLDHWSAVWNSLGDNPLSAIALTQDITPNPH</sequence>
<gene>
    <name evidence="2" type="ORF">CLV41_10839</name>
</gene>
<dbReference type="InterPro" id="IPR058502">
    <property type="entry name" value="PLL-like_beta-prop"/>
</dbReference>
<organism evidence="2 3">
    <name type="scientific">Roseibium marinum</name>
    <dbReference type="NCBI Taxonomy" id="281252"/>
    <lineage>
        <taxon>Bacteria</taxon>
        <taxon>Pseudomonadati</taxon>
        <taxon>Pseudomonadota</taxon>
        <taxon>Alphaproteobacteria</taxon>
        <taxon>Hyphomicrobiales</taxon>
        <taxon>Stappiaceae</taxon>
        <taxon>Roseibium</taxon>
    </lineage>
</organism>
<dbReference type="EMBL" id="PPCN01000008">
    <property type="protein sequence ID" value="POF29616.1"/>
    <property type="molecule type" value="Genomic_DNA"/>
</dbReference>
<accession>A0A2S3UPJ2</accession>
<keyword evidence="3" id="KW-1185">Reference proteome</keyword>
<dbReference type="RefSeq" id="WP_103223680.1">
    <property type="nucleotide sequence ID" value="NZ_PPCN01000008.1"/>
</dbReference>
<dbReference type="SUPFAM" id="SSF89372">
    <property type="entry name" value="Fucose-specific lectin"/>
    <property type="match status" value="1"/>
</dbReference>
<dbReference type="OrthoDB" id="7671932at2"/>
<protein>
    <recommendedName>
        <fullName evidence="1">PLL-like beta propeller domain-containing protein</fullName>
    </recommendedName>
</protein>
<evidence type="ECO:0000313" key="2">
    <source>
        <dbReference type="EMBL" id="POF29616.1"/>
    </source>
</evidence>
<feature type="domain" description="PLL-like beta propeller" evidence="1">
    <location>
        <begin position="178"/>
        <end position="395"/>
    </location>
</feature>
<name>A0A2S3UPJ2_9HYPH</name>
<evidence type="ECO:0000259" key="1">
    <source>
        <dbReference type="Pfam" id="PF26607"/>
    </source>
</evidence>
<proteinExistence type="predicted"/>